<feature type="domain" description="Asl1-like glycosyl hydrolase catalytic" evidence="2">
    <location>
        <begin position="437"/>
        <end position="653"/>
    </location>
</feature>
<dbReference type="SUPFAM" id="SSF141571">
    <property type="entry name" value="Pentapeptide repeat-like"/>
    <property type="match status" value="1"/>
</dbReference>
<keyword evidence="1" id="KW-0812">Transmembrane</keyword>
<dbReference type="InterPro" id="IPR024655">
    <property type="entry name" value="Asl1_glyco_hydro_catalytic"/>
</dbReference>
<feature type="transmembrane region" description="Helical" evidence="1">
    <location>
        <begin position="12"/>
        <end position="35"/>
    </location>
</feature>
<evidence type="ECO:0000313" key="3">
    <source>
        <dbReference type="EMBL" id="CAF1551370.1"/>
    </source>
</evidence>
<gene>
    <name evidence="3" type="ORF">XAT740_LOCUS42921</name>
</gene>
<proteinExistence type="predicted"/>
<keyword evidence="1" id="KW-0472">Membrane</keyword>
<evidence type="ECO:0000313" key="4">
    <source>
        <dbReference type="Proteomes" id="UP000663828"/>
    </source>
</evidence>
<comment type="caution">
    <text evidence="3">The sequence shown here is derived from an EMBL/GenBank/DDBJ whole genome shotgun (WGS) entry which is preliminary data.</text>
</comment>
<dbReference type="Gene3D" id="2.160.20.80">
    <property type="entry name" value="E3 ubiquitin-protein ligase SopA"/>
    <property type="match status" value="1"/>
</dbReference>
<organism evidence="3 4">
    <name type="scientific">Adineta ricciae</name>
    <name type="common">Rotifer</name>
    <dbReference type="NCBI Taxonomy" id="249248"/>
    <lineage>
        <taxon>Eukaryota</taxon>
        <taxon>Metazoa</taxon>
        <taxon>Spiralia</taxon>
        <taxon>Gnathifera</taxon>
        <taxon>Rotifera</taxon>
        <taxon>Eurotatoria</taxon>
        <taxon>Bdelloidea</taxon>
        <taxon>Adinetida</taxon>
        <taxon>Adinetidae</taxon>
        <taxon>Adineta</taxon>
    </lineage>
</organism>
<dbReference type="InterPro" id="IPR017853">
    <property type="entry name" value="GH"/>
</dbReference>
<dbReference type="GO" id="GO:0071966">
    <property type="term" value="P:fungal-type cell wall polysaccharide metabolic process"/>
    <property type="evidence" value="ECO:0007669"/>
    <property type="project" value="TreeGrafter"/>
</dbReference>
<dbReference type="PANTHER" id="PTHR34154">
    <property type="entry name" value="ALKALI-SENSITIVE LINKAGE PROTEIN 1"/>
    <property type="match status" value="1"/>
</dbReference>
<dbReference type="InterPro" id="IPR001646">
    <property type="entry name" value="5peptide_repeat"/>
</dbReference>
<name>A0A815X2R9_ADIRI</name>
<dbReference type="EMBL" id="CAJNOR010005207">
    <property type="protein sequence ID" value="CAF1551370.1"/>
    <property type="molecule type" value="Genomic_DNA"/>
</dbReference>
<dbReference type="PANTHER" id="PTHR34154:SF3">
    <property type="entry name" value="ALKALI-SENSITIVE LINKAGE PROTEIN 1"/>
    <property type="match status" value="1"/>
</dbReference>
<dbReference type="Proteomes" id="UP000663828">
    <property type="component" value="Unassembled WGS sequence"/>
</dbReference>
<dbReference type="InterPro" id="IPR053183">
    <property type="entry name" value="ASL1"/>
</dbReference>
<accession>A0A815X2R9</accession>
<sequence>MKRAEKRSSHLNLLKILFAAFPTIVFGVFTVVFTLQQNTSAKATREQDQRQADETNQRVIFKEYIDDMKELLLDEYFTQNKTRSLLHIRVQTLTALKILDTNRKRDIIIFLYENHLIRHDKSPRIELRGADLTNVKFGESSIEICLLTNLYLPGIYAKGIIFDGCDLAGARFDDALMNNAQFYSCILNNAIFVRTNLTNAKFDDNYIFMADFSSTLLTETSIKGGLLQGVNLTNADLYKSDINDALMYPLNFGGIERNKFRNARYPNGSFSDMDMKNLLNETESKCARNTTVAWINAVSHKQLAILNGNQMNVGNDCFFVLDHDHDQIALFAVRTQEYSLLIDLEQAKFNLSALIGLKNINTNDEVVMTVHFAQDKGGFDSARSARKSIQNETSIQFHSFIHDIIPKTRYLYITFSCNVASGTKPLKGTGSTSPSNHCDEIDRLNVFWYYNWLPKSNCTSSPRAQFIPMIWSDAFLDQLPLANSSGAPVLLTFNEPDFDQQSNMTVELAVSLWPQIERGISFQMKISSPAPTSSPAGQRWLLQFLTLCIHCRIDIIALHYYNACDVDTFFAFLNSWTIFGLPLWLTEFDCTTRSEEDNIKFAQSMIPLMAKRAPSLQRFAWFATRTDIKDKYYYGCALINATTSELTELGSVYQAL</sequence>
<protein>
    <recommendedName>
        <fullName evidence="2">Asl1-like glycosyl hydrolase catalytic domain-containing protein</fullName>
    </recommendedName>
</protein>
<evidence type="ECO:0000256" key="1">
    <source>
        <dbReference type="SAM" id="Phobius"/>
    </source>
</evidence>
<dbReference type="Gene3D" id="3.20.20.80">
    <property type="entry name" value="Glycosidases"/>
    <property type="match status" value="1"/>
</dbReference>
<evidence type="ECO:0000259" key="2">
    <source>
        <dbReference type="Pfam" id="PF11790"/>
    </source>
</evidence>
<dbReference type="AlphaFoldDB" id="A0A815X2R9"/>
<reference evidence="3" key="1">
    <citation type="submission" date="2021-02" db="EMBL/GenBank/DDBJ databases">
        <authorList>
            <person name="Nowell W R."/>
        </authorList>
    </citation>
    <scope>NUCLEOTIDE SEQUENCE</scope>
</reference>
<dbReference type="Pfam" id="PF11790">
    <property type="entry name" value="Glyco_hydro_cc"/>
    <property type="match status" value="1"/>
</dbReference>
<dbReference type="SUPFAM" id="SSF51445">
    <property type="entry name" value="(Trans)glycosidases"/>
    <property type="match status" value="1"/>
</dbReference>
<dbReference type="Pfam" id="PF00805">
    <property type="entry name" value="Pentapeptide"/>
    <property type="match status" value="2"/>
</dbReference>
<keyword evidence="4" id="KW-1185">Reference proteome</keyword>
<keyword evidence="1" id="KW-1133">Transmembrane helix</keyword>